<evidence type="ECO:0000313" key="2">
    <source>
        <dbReference type="Proteomes" id="UP000054166"/>
    </source>
</evidence>
<dbReference type="HOGENOM" id="CLU_571217_0_0_1"/>
<proteinExistence type="predicted"/>
<accession>A0A0C3F8B9</accession>
<reference evidence="2" key="2">
    <citation type="submission" date="2015-01" db="EMBL/GenBank/DDBJ databases">
        <title>Evolutionary Origins and Diversification of the Mycorrhizal Mutualists.</title>
        <authorList>
            <consortium name="DOE Joint Genome Institute"/>
            <consortium name="Mycorrhizal Genomics Consortium"/>
            <person name="Kohler A."/>
            <person name="Kuo A."/>
            <person name="Nagy L.G."/>
            <person name="Floudas D."/>
            <person name="Copeland A."/>
            <person name="Barry K.W."/>
            <person name="Cichocki N."/>
            <person name="Veneault-Fourrey C."/>
            <person name="LaButti K."/>
            <person name="Lindquist E.A."/>
            <person name="Lipzen A."/>
            <person name="Lundell T."/>
            <person name="Morin E."/>
            <person name="Murat C."/>
            <person name="Riley R."/>
            <person name="Ohm R."/>
            <person name="Sun H."/>
            <person name="Tunlid A."/>
            <person name="Henrissat B."/>
            <person name="Grigoriev I.V."/>
            <person name="Hibbett D.S."/>
            <person name="Martin F."/>
        </authorList>
    </citation>
    <scope>NUCLEOTIDE SEQUENCE [LARGE SCALE GENOMIC DNA]</scope>
    <source>
        <strain evidence="2">F 1598</strain>
    </source>
</reference>
<dbReference type="InParanoid" id="A0A0C3F8B9"/>
<protein>
    <submittedName>
        <fullName evidence="1">Uncharacterized protein</fullName>
    </submittedName>
</protein>
<evidence type="ECO:0000313" key="1">
    <source>
        <dbReference type="EMBL" id="KIM80995.1"/>
    </source>
</evidence>
<gene>
    <name evidence="1" type="ORF">PILCRDRAFT_9041</name>
</gene>
<name>A0A0C3F8B9_PILCF</name>
<reference evidence="1 2" key="1">
    <citation type="submission" date="2014-04" db="EMBL/GenBank/DDBJ databases">
        <authorList>
            <consortium name="DOE Joint Genome Institute"/>
            <person name="Kuo A."/>
            <person name="Tarkka M."/>
            <person name="Buscot F."/>
            <person name="Kohler A."/>
            <person name="Nagy L.G."/>
            <person name="Floudas D."/>
            <person name="Copeland A."/>
            <person name="Barry K.W."/>
            <person name="Cichocki N."/>
            <person name="Veneault-Fourrey C."/>
            <person name="LaButti K."/>
            <person name="Lindquist E.A."/>
            <person name="Lipzen A."/>
            <person name="Lundell T."/>
            <person name="Morin E."/>
            <person name="Murat C."/>
            <person name="Sun H."/>
            <person name="Tunlid A."/>
            <person name="Henrissat B."/>
            <person name="Grigoriev I.V."/>
            <person name="Hibbett D.S."/>
            <person name="Martin F."/>
            <person name="Nordberg H.P."/>
            <person name="Cantor M.N."/>
            <person name="Hua S.X."/>
        </authorList>
    </citation>
    <scope>NUCLEOTIDE SEQUENCE [LARGE SCALE GENOMIC DNA]</scope>
    <source>
        <strain evidence="1 2">F 1598</strain>
    </source>
</reference>
<organism evidence="1 2">
    <name type="scientific">Piloderma croceum (strain F 1598)</name>
    <dbReference type="NCBI Taxonomy" id="765440"/>
    <lineage>
        <taxon>Eukaryota</taxon>
        <taxon>Fungi</taxon>
        <taxon>Dikarya</taxon>
        <taxon>Basidiomycota</taxon>
        <taxon>Agaricomycotina</taxon>
        <taxon>Agaricomycetes</taxon>
        <taxon>Agaricomycetidae</taxon>
        <taxon>Atheliales</taxon>
        <taxon>Atheliaceae</taxon>
        <taxon>Piloderma</taxon>
    </lineage>
</organism>
<dbReference type="AlphaFoldDB" id="A0A0C3F8B9"/>
<keyword evidence="2" id="KW-1185">Reference proteome</keyword>
<dbReference type="EMBL" id="KN833001">
    <property type="protein sequence ID" value="KIM80995.1"/>
    <property type="molecule type" value="Genomic_DNA"/>
</dbReference>
<dbReference type="OrthoDB" id="3268677at2759"/>
<dbReference type="Proteomes" id="UP000054166">
    <property type="component" value="Unassembled WGS sequence"/>
</dbReference>
<sequence length="478" mass="52181">MEPCKHLFGLLHVIKKDFNYADVLYLYPKLRILILGTFGDLSTEEQANQTASGYHNTYFHVSDLDLETLRIWPSDGDLQQASVSAFKEAEQLLAAVGINASLMLAQYTAPAPAQKPLKPAPSPCRPAALPDSTEDSLATVQNNIKENMTPSPPNVQISPALHLRREPLTLTTSGTIKLVGDVLVAQHQFHQPNVTARAVRQANHLAIPSTLSVANIRHSSPDETPVRDALMKKLAGLVASGPNKTSGIDRQVQHIGNYVINSTSIRATQKATLQDVAAAKFVSQKVIAFRLLQSLHDNIYTANISDINPLSPGHFLIVMHPRSKEVVVGEVITMYTTSGACNAQHQWIPSITSVGTPSYINVQDYRPFSGETLSSLSCSQLGCSSFLQVPREHILFSLASCVISRSDNMTPAGQPYVLATLPAFAANILWLLQSRAIQVFSSIKELKVLMKDKVVTTEAGEDMVESDHDELGDEHESH</sequence>